<reference evidence="4" key="1">
    <citation type="submission" date="2018-05" db="EMBL/GenBank/DDBJ databases">
        <authorList>
            <person name="Lanie J.A."/>
            <person name="Ng W.-L."/>
            <person name="Kazmierczak K.M."/>
            <person name="Andrzejewski T.M."/>
            <person name="Davidsen T.M."/>
            <person name="Wayne K.J."/>
            <person name="Tettelin H."/>
            <person name="Glass J.I."/>
            <person name="Rusch D."/>
            <person name="Podicherti R."/>
            <person name="Tsui H.-C.T."/>
            <person name="Winkler M.E."/>
        </authorList>
    </citation>
    <scope>NUCLEOTIDE SEQUENCE</scope>
</reference>
<organism evidence="4">
    <name type="scientific">marine metagenome</name>
    <dbReference type="NCBI Taxonomy" id="408172"/>
    <lineage>
        <taxon>unclassified sequences</taxon>
        <taxon>metagenomes</taxon>
        <taxon>ecological metagenomes</taxon>
    </lineage>
</organism>
<dbReference type="SUPFAM" id="SSF56014">
    <property type="entry name" value="Nitrite and sulphite reductase 4Fe-4S domain-like"/>
    <property type="match status" value="1"/>
</dbReference>
<evidence type="ECO:0000256" key="3">
    <source>
        <dbReference type="ARBA" id="ARBA00023014"/>
    </source>
</evidence>
<evidence type="ECO:0000256" key="2">
    <source>
        <dbReference type="ARBA" id="ARBA00023004"/>
    </source>
</evidence>
<evidence type="ECO:0000313" key="4">
    <source>
        <dbReference type="EMBL" id="SVD30955.1"/>
    </source>
</evidence>
<keyword evidence="1" id="KW-0479">Metal-binding</keyword>
<accession>A0A382UAP8</accession>
<dbReference type="Gene3D" id="3.30.413.10">
    <property type="entry name" value="Sulfite Reductase Hemoprotein, domain 1"/>
    <property type="match status" value="1"/>
</dbReference>
<protein>
    <recommendedName>
        <fullName evidence="5">Nitrite/sulphite reductase 4Fe-4S domain-containing protein</fullName>
    </recommendedName>
</protein>
<dbReference type="InterPro" id="IPR045854">
    <property type="entry name" value="NO2/SO3_Rdtase_4Fe4S_sf"/>
</dbReference>
<sequence length="52" mass="5996">GPAVEKKEVANVIGKLLDVYVDLRQENERFLDTYRRVGIGPFKENVYASNKR</sequence>
<proteinExistence type="predicted"/>
<feature type="non-terminal residue" evidence="4">
    <location>
        <position position="1"/>
    </location>
</feature>
<keyword evidence="3" id="KW-0411">Iron-sulfur</keyword>
<dbReference type="GO" id="GO:0051536">
    <property type="term" value="F:iron-sulfur cluster binding"/>
    <property type="evidence" value="ECO:0007669"/>
    <property type="project" value="UniProtKB-KW"/>
</dbReference>
<dbReference type="AlphaFoldDB" id="A0A382UAP8"/>
<evidence type="ECO:0008006" key="5">
    <source>
        <dbReference type="Google" id="ProtNLM"/>
    </source>
</evidence>
<name>A0A382UAP8_9ZZZZ</name>
<keyword evidence="2" id="KW-0408">Iron</keyword>
<gene>
    <name evidence="4" type="ORF">METZ01_LOCUS383809</name>
</gene>
<dbReference type="EMBL" id="UINC01142557">
    <property type="protein sequence ID" value="SVD30955.1"/>
    <property type="molecule type" value="Genomic_DNA"/>
</dbReference>
<dbReference type="GO" id="GO:0046872">
    <property type="term" value="F:metal ion binding"/>
    <property type="evidence" value="ECO:0007669"/>
    <property type="project" value="UniProtKB-KW"/>
</dbReference>
<evidence type="ECO:0000256" key="1">
    <source>
        <dbReference type="ARBA" id="ARBA00022723"/>
    </source>
</evidence>